<dbReference type="EMBL" id="JBBPBN010000017">
    <property type="protein sequence ID" value="KAK9019591.1"/>
    <property type="molecule type" value="Genomic_DNA"/>
</dbReference>
<feature type="region of interest" description="Disordered" evidence="1">
    <location>
        <begin position="124"/>
        <end position="144"/>
    </location>
</feature>
<organism evidence="2 3">
    <name type="scientific">Hibiscus sabdariffa</name>
    <name type="common">roselle</name>
    <dbReference type="NCBI Taxonomy" id="183260"/>
    <lineage>
        <taxon>Eukaryota</taxon>
        <taxon>Viridiplantae</taxon>
        <taxon>Streptophyta</taxon>
        <taxon>Embryophyta</taxon>
        <taxon>Tracheophyta</taxon>
        <taxon>Spermatophyta</taxon>
        <taxon>Magnoliopsida</taxon>
        <taxon>eudicotyledons</taxon>
        <taxon>Gunneridae</taxon>
        <taxon>Pentapetalae</taxon>
        <taxon>rosids</taxon>
        <taxon>malvids</taxon>
        <taxon>Malvales</taxon>
        <taxon>Malvaceae</taxon>
        <taxon>Malvoideae</taxon>
        <taxon>Hibiscus</taxon>
    </lineage>
</organism>
<keyword evidence="3" id="KW-1185">Reference proteome</keyword>
<name>A0ABR2S2V3_9ROSI</name>
<evidence type="ECO:0000313" key="3">
    <source>
        <dbReference type="Proteomes" id="UP001396334"/>
    </source>
</evidence>
<reference evidence="2 3" key="1">
    <citation type="journal article" date="2024" name="G3 (Bethesda)">
        <title>Genome assembly of Hibiscus sabdariffa L. provides insights into metabolisms of medicinal natural products.</title>
        <authorList>
            <person name="Kim T."/>
        </authorList>
    </citation>
    <scope>NUCLEOTIDE SEQUENCE [LARGE SCALE GENOMIC DNA]</scope>
    <source>
        <strain evidence="2">TK-2024</strain>
        <tissue evidence="2">Old leaves</tissue>
    </source>
</reference>
<accession>A0ABR2S2V3</accession>
<evidence type="ECO:0000313" key="2">
    <source>
        <dbReference type="EMBL" id="KAK9019591.1"/>
    </source>
</evidence>
<dbReference type="Proteomes" id="UP001396334">
    <property type="component" value="Unassembled WGS sequence"/>
</dbReference>
<feature type="compositionally biased region" description="Polar residues" evidence="1">
    <location>
        <begin position="45"/>
        <end position="54"/>
    </location>
</feature>
<comment type="caution">
    <text evidence="2">The sequence shown here is derived from an EMBL/GenBank/DDBJ whole genome shotgun (WGS) entry which is preliminary data.</text>
</comment>
<sequence>MLNPSTLICLMHWSRKRMLRLTMNAAKGSNATGGLLAASGPNDGSGPNTTSGTNERVDEVFYEELNDVDGNSSESDWVDGDNLLSDDDDEEMVAIKNKSKLVEDLGPGVVLEESVHVSIEENEDLKGLGSGEETDYLDSSDVGSYETDSDGGIICKKSGKVFFMLQLLNQDSN</sequence>
<protein>
    <submittedName>
        <fullName evidence="2">Uncharacterized protein</fullName>
    </submittedName>
</protein>
<evidence type="ECO:0000256" key="1">
    <source>
        <dbReference type="SAM" id="MobiDB-lite"/>
    </source>
</evidence>
<feature type="region of interest" description="Disordered" evidence="1">
    <location>
        <begin position="32"/>
        <end position="54"/>
    </location>
</feature>
<proteinExistence type="predicted"/>
<gene>
    <name evidence="2" type="ORF">V6N11_054107</name>
</gene>